<comment type="cofactor">
    <cofactor evidence="2">
        <name>[4Fe-4S] cluster</name>
        <dbReference type="ChEBI" id="CHEBI:49883"/>
    </cofactor>
</comment>
<comment type="cofactor">
    <cofactor evidence="1">
        <name>FMN</name>
        <dbReference type="ChEBI" id="CHEBI:58210"/>
    </cofactor>
</comment>
<dbReference type="AlphaFoldDB" id="A0AAP4BTM2"/>
<keyword evidence="5" id="KW-0288">FMN</keyword>
<dbReference type="Gene3D" id="3.50.50.60">
    <property type="entry name" value="FAD/NAD(P)-binding domain"/>
    <property type="match status" value="1"/>
</dbReference>
<evidence type="ECO:0000256" key="4">
    <source>
        <dbReference type="ARBA" id="ARBA00022630"/>
    </source>
</evidence>
<evidence type="ECO:0000256" key="6">
    <source>
        <dbReference type="ARBA" id="ARBA00022723"/>
    </source>
</evidence>
<accession>A0AAP4BTM2</accession>
<keyword evidence="6" id="KW-0479">Metal-binding</keyword>
<organism evidence="13 14">
    <name type="scientific">Corynebacterium propinquum</name>
    <dbReference type="NCBI Taxonomy" id="43769"/>
    <lineage>
        <taxon>Bacteria</taxon>
        <taxon>Bacillati</taxon>
        <taxon>Actinomycetota</taxon>
        <taxon>Actinomycetes</taxon>
        <taxon>Mycobacteriales</taxon>
        <taxon>Corynebacteriaceae</taxon>
        <taxon>Corynebacterium</taxon>
    </lineage>
</organism>
<dbReference type="GO" id="GO:0051536">
    <property type="term" value="F:iron-sulfur cluster binding"/>
    <property type="evidence" value="ECO:0007669"/>
    <property type="project" value="UniProtKB-KW"/>
</dbReference>
<dbReference type="EMBL" id="JASNVP010000005">
    <property type="protein sequence ID" value="MDK4326210.1"/>
    <property type="molecule type" value="Genomic_DNA"/>
</dbReference>
<dbReference type="InterPro" id="IPR001155">
    <property type="entry name" value="OxRdtase_FMN_N"/>
</dbReference>
<dbReference type="SUPFAM" id="SSF51905">
    <property type="entry name" value="FAD/NAD(P)-binding domain"/>
    <property type="match status" value="1"/>
</dbReference>
<dbReference type="Pfam" id="PF07992">
    <property type="entry name" value="Pyr_redox_2"/>
    <property type="match status" value="1"/>
</dbReference>
<feature type="domain" description="FAD/NAD(P)-binding" evidence="12">
    <location>
        <begin position="423"/>
        <end position="741"/>
    </location>
</feature>
<name>A0AAP4BTM2_9CORY</name>
<feature type="domain" description="NADH:flavin oxidoreductase/NADH oxidase N-terminal" evidence="11">
    <location>
        <begin position="35"/>
        <end position="361"/>
    </location>
</feature>
<dbReference type="SUPFAM" id="SSF51971">
    <property type="entry name" value="Nucleotide-binding domain"/>
    <property type="match status" value="1"/>
</dbReference>
<dbReference type="PRINTS" id="PR00411">
    <property type="entry name" value="PNDRDTASEI"/>
</dbReference>
<dbReference type="PRINTS" id="PR00368">
    <property type="entry name" value="FADPNR"/>
</dbReference>
<reference evidence="13" key="1">
    <citation type="submission" date="2023-05" db="EMBL/GenBank/DDBJ databases">
        <title>Metabolic capabilities are highly conserved among human nasal-associated Corynebacterium species in pangenomic analyses.</title>
        <authorList>
            <person name="Tran T.H."/>
            <person name="Roberts A.Q."/>
            <person name="Escapa I.F."/>
            <person name="Gao W."/>
            <person name="Conlan S."/>
            <person name="Kong H."/>
            <person name="Segre J.A."/>
            <person name="Kelly M.S."/>
            <person name="Lemon K.P."/>
        </authorList>
    </citation>
    <scope>NUCLEOTIDE SEQUENCE</scope>
    <source>
        <strain evidence="13">KPL2654</strain>
    </source>
</reference>
<evidence type="ECO:0000259" key="12">
    <source>
        <dbReference type="Pfam" id="PF07992"/>
    </source>
</evidence>
<evidence type="ECO:0000259" key="11">
    <source>
        <dbReference type="Pfam" id="PF00724"/>
    </source>
</evidence>
<evidence type="ECO:0000256" key="5">
    <source>
        <dbReference type="ARBA" id="ARBA00022643"/>
    </source>
</evidence>
<keyword evidence="8" id="KW-0408">Iron</keyword>
<keyword evidence="7" id="KW-0560">Oxidoreductase</keyword>
<evidence type="ECO:0000256" key="9">
    <source>
        <dbReference type="ARBA" id="ARBA00023014"/>
    </source>
</evidence>
<sequence>MTHSVTDSASQSTANATNRDSPANPATDSSAYSRLLQPITVGKKRFRNRAIMGSMHTGLEDDPADAPKLAAYFAERARGGAAAVVTGGYSPNQLGVLSPFAHPFNNDDMVHAHKQVTAAVHEHDSLAFLQLLHAGRYAFHMESVSASATQAPISPFPSRALSDEEVAQTVQDFAHSAKLAAEAGYDGVQIMGSEGYLINQFLSSRTNQRDDRWGQQRSLFALEIARAVRAAVPDDFLVDFRMSMLELVEEGQTQTEILELARGLEEAGVDMLSTGIGWHEAQVPTVITSVPRAAFSWATARVKEHVNIPVVSSNRINTPEVAEQVLAGTWDDTGVETDFVSMARPWLADPEFINRVQSGNARQINHCIACNQSCLDHVFENKRATCLVNPRAGYETELTLQPINGGNTGADEIPGSSGNAAPKAAVIGGGVAGLFGAEALAKRGYSVEVFEAADTVGGQFRLAMQIPGKEEFHYSLKSVLTRLDAHNVKITTSTPMTANEAFAAGFDEVVIATGVRPRIPEIPGIEQAMAGEFNVDVITYAELLSGAKQAGKKVAIAGAGGIGFDVAEYLVEAPADAGADGTAGTADTTTADITAEPQSATIGEWESAWGVSRRADLPGNLERPHPPRAQRKITMLQRKPSPQGLGLNRTTGWVHRISVAAAGVKQVSGVAYTKIDNDGLHLNVPVNDATKTSKAIRKAQKAGDKEKVAELEDDLKNNRTDTVLDVDTIVLCTGQESVIEADFESLTEDQRSRVHVIGGADVAAELDAARAIRQAVELAAELKR</sequence>
<dbReference type="SUPFAM" id="SSF51395">
    <property type="entry name" value="FMN-linked oxidoreductases"/>
    <property type="match status" value="1"/>
</dbReference>
<comment type="similarity">
    <text evidence="3">In the N-terminal section; belongs to the NADH:flavin oxidoreductase/NADH oxidase family.</text>
</comment>
<evidence type="ECO:0000313" key="14">
    <source>
        <dbReference type="Proteomes" id="UP001226160"/>
    </source>
</evidence>
<feature type="region of interest" description="Disordered" evidence="10">
    <location>
        <begin position="1"/>
        <end position="34"/>
    </location>
</feature>
<gene>
    <name evidence="13" type="ORF">QPX54_06765</name>
</gene>
<evidence type="ECO:0000256" key="2">
    <source>
        <dbReference type="ARBA" id="ARBA00001966"/>
    </source>
</evidence>
<dbReference type="PANTHER" id="PTHR42917:SF2">
    <property type="entry name" value="2,4-DIENOYL-COA REDUCTASE [(2E)-ENOYL-COA-PRODUCING]"/>
    <property type="match status" value="1"/>
</dbReference>
<dbReference type="InterPro" id="IPR013785">
    <property type="entry name" value="Aldolase_TIM"/>
</dbReference>
<keyword evidence="4" id="KW-0285">Flavoprotein</keyword>
<keyword evidence="9" id="KW-0411">Iron-sulfur</keyword>
<dbReference type="InterPro" id="IPR051793">
    <property type="entry name" value="NADH:flavin_oxidoreductase"/>
</dbReference>
<dbReference type="InterPro" id="IPR023753">
    <property type="entry name" value="FAD/NAD-binding_dom"/>
</dbReference>
<dbReference type="GO" id="GO:0010181">
    <property type="term" value="F:FMN binding"/>
    <property type="evidence" value="ECO:0007669"/>
    <property type="project" value="InterPro"/>
</dbReference>
<evidence type="ECO:0000313" key="13">
    <source>
        <dbReference type="EMBL" id="MDK4326210.1"/>
    </source>
</evidence>
<proteinExistence type="inferred from homology"/>
<dbReference type="Pfam" id="PF00724">
    <property type="entry name" value="Oxidored_FMN"/>
    <property type="match status" value="1"/>
</dbReference>
<dbReference type="Proteomes" id="UP001226160">
    <property type="component" value="Unassembled WGS sequence"/>
</dbReference>
<dbReference type="InterPro" id="IPR036188">
    <property type="entry name" value="FAD/NAD-bd_sf"/>
</dbReference>
<evidence type="ECO:0000256" key="3">
    <source>
        <dbReference type="ARBA" id="ARBA00011048"/>
    </source>
</evidence>
<dbReference type="PANTHER" id="PTHR42917">
    <property type="entry name" value="2,4-DIENOYL-COA REDUCTASE"/>
    <property type="match status" value="1"/>
</dbReference>
<dbReference type="GO" id="GO:0046872">
    <property type="term" value="F:metal ion binding"/>
    <property type="evidence" value="ECO:0007669"/>
    <property type="project" value="UniProtKB-KW"/>
</dbReference>
<evidence type="ECO:0000256" key="8">
    <source>
        <dbReference type="ARBA" id="ARBA00023004"/>
    </source>
</evidence>
<comment type="caution">
    <text evidence="13">The sequence shown here is derived from an EMBL/GenBank/DDBJ whole genome shotgun (WGS) entry which is preliminary data.</text>
</comment>
<evidence type="ECO:0000256" key="1">
    <source>
        <dbReference type="ARBA" id="ARBA00001917"/>
    </source>
</evidence>
<protein>
    <submittedName>
        <fullName evidence="13">FAD-dependent oxidoreductase</fullName>
    </submittedName>
</protein>
<dbReference type="RefSeq" id="WP_049148554.1">
    <property type="nucleotide sequence ID" value="NZ_CP091865.1"/>
</dbReference>
<evidence type="ECO:0000256" key="10">
    <source>
        <dbReference type="SAM" id="MobiDB-lite"/>
    </source>
</evidence>
<dbReference type="Gene3D" id="3.20.20.70">
    <property type="entry name" value="Aldolase class I"/>
    <property type="match status" value="1"/>
</dbReference>
<dbReference type="CDD" id="cd02930">
    <property type="entry name" value="DCR_FMN"/>
    <property type="match status" value="1"/>
</dbReference>
<evidence type="ECO:0000256" key="7">
    <source>
        <dbReference type="ARBA" id="ARBA00023002"/>
    </source>
</evidence>
<feature type="compositionally biased region" description="Polar residues" evidence="10">
    <location>
        <begin position="1"/>
        <end position="32"/>
    </location>
</feature>
<dbReference type="GO" id="GO:0016491">
    <property type="term" value="F:oxidoreductase activity"/>
    <property type="evidence" value="ECO:0007669"/>
    <property type="project" value="UniProtKB-KW"/>
</dbReference>
<dbReference type="Gene3D" id="3.40.50.720">
    <property type="entry name" value="NAD(P)-binding Rossmann-like Domain"/>
    <property type="match status" value="1"/>
</dbReference>